<dbReference type="AlphaFoldDB" id="A0AAD5Y8S1"/>
<comment type="caution">
    <text evidence="2">The sequence shown here is derived from an EMBL/GenBank/DDBJ whole genome shotgun (WGS) entry which is preliminary data.</text>
</comment>
<dbReference type="Gene3D" id="3.40.50.1110">
    <property type="entry name" value="SGNH hydrolase"/>
    <property type="match status" value="1"/>
</dbReference>
<dbReference type="Proteomes" id="UP001210925">
    <property type="component" value="Unassembled WGS sequence"/>
</dbReference>
<accession>A0AAD5Y8S1</accession>
<sequence length="332" mass="36800">MITPIVFALVNTVLSTCPSLPARSSPPANIRDVRPDDIKVIAAIGDSITAGFGAKGLADPKQPIDIHNLDEDRGVSWSMGGDDGAITIANFVKQYNPNVVGASVGKHIVNICYGPLCPPFQYKPELDHFNAARSGALAMNLMDEVNWLVAQMHQSPSVDMVNDYKLLNLFIGSNDDCLGCLPILGKSVLSPDAFEETMREVIWELKHQIPKLIVNVHQQFKVSGIETLTKNSQHCATLRAFGFGIECSCAYQPWPFGDSTRRSMDNLVDEYNQRLLNIRQDYLAENNDNFLLIVDPLFTGVHLQDWTLDYISDVDCFHPNVQAHQIMAVGSW</sequence>
<dbReference type="EMBL" id="JADGKB010000001">
    <property type="protein sequence ID" value="KAJ3262480.1"/>
    <property type="molecule type" value="Genomic_DNA"/>
</dbReference>
<dbReference type="PANTHER" id="PTHR21325:SF31">
    <property type="entry name" value="GH22081P-RELATED"/>
    <property type="match status" value="1"/>
</dbReference>
<reference evidence="2" key="1">
    <citation type="submission" date="2020-05" db="EMBL/GenBank/DDBJ databases">
        <title>Phylogenomic resolution of chytrid fungi.</title>
        <authorList>
            <person name="Stajich J.E."/>
            <person name="Amses K."/>
            <person name="Simmons R."/>
            <person name="Seto K."/>
            <person name="Myers J."/>
            <person name="Bonds A."/>
            <person name="Quandt C.A."/>
            <person name="Barry K."/>
            <person name="Liu P."/>
            <person name="Grigoriev I."/>
            <person name="Longcore J.E."/>
            <person name="James T.Y."/>
        </authorList>
    </citation>
    <scope>NUCLEOTIDE SEQUENCE</scope>
    <source>
        <strain evidence="2">PLAUS21</strain>
    </source>
</reference>
<name>A0AAD5Y8S1_9FUNG</name>
<dbReference type="GO" id="GO:0004620">
    <property type="term" value="F:phospholipase activity"/>
    <property type="evidence" value="ECO:0007669"/>
    <property type="project" value="InterPro"/>
</dbReference>
<protein>
    <submittedName>
        <fullName evidence="2">Uncharacterized protein</fullName>
    </submittedName>
</protein>
<dbReference type="InterPro" id="IPR036514">
    <property type="entry name" value="SGNH_hydro_sf"/>
</dbReference>
<dbReference type="Pfam" id="PF00657">
    <property type="entry name" value="Lipase_GDSL"/>
    <property type="match status" value="1"/>
</dbReference>
<evidence type="ECO:0000313" key="2">
    <source>
        <dbReference type="EMBL" id="KAJ3262480.1"/>
    </source>
</evidence>
<proteinExistence type="predicted"/>
<feature type="signal peptide" evidence="1">
    <location>
        <begin position="1"/>
        <end position="15"/>
    </location>
</feature>
<dbReference type="PANTHER" id="PTHR21325">
    <property type="entry name" value="PHOSPHOLIPASE B, PLB1"/>
    <property type="match status" value="1"/>
</dbReference>
<dbReference type="SUPFAM" id="SSF52266">
    <property type="entry name" value="SGNH hydrolase"/>
    <property type="match status" value="1"/>
</dbReference>
<keyword evidence="3" id="KW-1185">Reference proteome</keyword>
<dbReference type="GO" id="GO:0006644">
    <property type="term" value="P:phospholipid metabolic process"/>
    <property type="evidence" value="ECO:0007669"/>
    <property type="project" value="TreeGrafter"/>
</dbReference>
<feature type="chain" id="PRO_5042223526" evidence="1">
    <location>
        <begin position="16"/>
        <end position="332"/>
    </location>
</feature>
<keyword evidence="1" id="KW-0732">Signal</keyword>
<evidence type="ECO:0000313" key="3">
    <source>
        <dbReference type="Proteomes" id="UP001210925"/>
    </source>
</evidence>
<dbReference type="InterPro" id="IPR038885">
    <property type="entry name" value="PLB1"/>
</dbReference>
<evidence type="ECO:0000256" key="1">
    <source>
        <dbReference type="SAM" id="SignalP"/>
    </source>
</evidence>
<gene>
    <name evidence="2" type="ORF">HK103_000009</name>
</gene>
<dbReference type="InterPro" id="IPR001087">
    <property type="entry name" value="GDSL"/>
</dbReference>
<organism evidence="2 3">
    <name type="scientific">Boothiomyces macroporosus</name>
    <dbReference type="NCBI Taxonomy" id="261099"/>
    <lineage>
        <taxon>Eukaryota</taxon>
        <taxon>Fungi</taxon>
        <taxon>Fungi incertae sedis</taxon>
        <taxon>Chytridiomycota</taxon>
        <taxon>Chytridiomycota incertae sedis</taxon>
        <taxon>Chytridiomycetes</taxon>
        <taxon>Rhizophydiales</taxon>
        <taxon>Terramycetaceae</taxon>
        <taxon>Boothiomyces</taxon>
    </lineage>
</organism>